<comment type="caution">
    <text evidence="1">The sequence shown here is derived from an EMBL/GenBank/DDBJ whole genome shotgun (WGS) entry which is preliminary data.</text>
</comment>
<protein>
    <submittedName>
        <fullName evidence="1">Uncharacterized protein</fullName>
    </submittedName>
</protein>
<organism evidence="1 2">
    <name type="scientific">Myotis myotis</name>
    <name type="common">Greater mouse-eared bat</name>
    <name type="synonym">Vespertilio myotis</name>
    <dbReference type="NCBI Taxonomy" id="51298"/>
    <lineage>
        <taxon>Eukaryota</taxon>
        <taxon>Metazoa</taxon>
        <taxon>Chordata</taxon>
        <taxon>Craniata</taxon>
        <taxon>Vertebrata</taxon>
        <taxon>Euteleostomi</taxon>
        <taxon>Mammalia</taxon>
        <taxon>Eutheria</taxon>
        <taxon>Laurasiatheria</taxon>
        <taxon>Chiroptera</taxon>
        <taxon>Yangochiroptera</taxon>
        <taxon>Vespertilionidae</taxon>
        <taxon>Myotis</taxon>
    </lineage>
</organism>
<name>A0A7J7SC65_MYOMY</name>
<accession>A0A7J7SC65</accession>
<dbReference type="AlphaFoldDB" id="A0A7J7SC65"/>
<sequence>MTTDTHKRCSRIHTPAHMFTQSFKLREVSGPDLRQGWGLCGERASDPRARARGVCVGKPLGCHWWGKDALGQLCGATGVTDDAGRWSPSDQVSAGNSSALPSNHSLLVPTWPPWGRFCRVARTI</sequence>
<dbReference type="Proteomes" id="UP000527355">
    <property type="component" value="Unassembled WGS sequence"/>
</dbReference>
<dbReference type="EMBL" id="JABWUV010000019">
    <property type="protein sequence ID" value="KAF6285981.1"/>
    <property type="molecule type" value="Genomic_DNA"/>
</dbReference>
<evidence type="ECO:0000313" key="2">
    <source>
        <dbReference type="Proteomes" id="UP000527355"/>
    </source>
</evidence>
<evidence type="ECO:0000313" key="1">
    <source>
        <dbReference type="EMBL" id="KAF6285981.1"/>
    </source>
</evidence>
<reference evidence="1 2" key="1">
    <citation type="journal article" date="2020" name="Nature">
        <title>Six reference-quality genomes reveal evolution of bat adaptations.</title>
        <authorList>
            <person name="Jebb D."/>
            <person name="Huang Z."/>
            <person name="Pippel M."/>
            <person name="Hughes G.M."/>
            <person name="Lavrichenko K."/>
            <person name="Devanna P."/>
            <person name="Winkler S."/>
            <person name="Jermiin L.S."/>
            <person name="Skirmuntt E.C."/>
            <person name="Katzourakis A."/>
            <person name="Burkitt-Gray L."/>
            <person name="Ray D.A."/>
            <person name="Sullivan K.A.M."/>
            <person name="Roscito J.G."/>
            <person name="Kirilenko B.M."/>
            <person name="Davalos L.M."/>
            <person name="Corthals A.P."/>
            <person name="Power M.L."/>
            <person name="Jones G."/>
            <person name="Ransome R.D."/>
            <person name="Dechmann D.K.N."/>
            <person name="Locatelli A.G."/>
            <person name="Puechmaille S.J."/>
            <person name="Fedrigo O."/>
            <person name="Jarvis E.D."/>
            <person name="Hiller M."/>
            <person name="Vernes S.C."/>
            <person name="Myers E.W."/>
            <person name="Teeling E.C."/>
        </authorList>
    </citation>
    <scope>NUCLEOTIDE SEQUENCE [LARGE SCALE GENOMIC DNA]</scope>
    <source>
        <strain evidence="1">MMyoMyo1</strain>
        <tissue evidence="1">Flight muscle</tissue>
    </source>
</reference>
<gene>
    <name evidence="1" type="ORF">mMyoMyo1_009537</name>
</gene>
<keyword evidence="2" id="KW-1185">Reference proteome</keyword>
<proteinExistence type="predicted"/>